<dbReference type="Proteomes" id="UP000077051">
    <property type="component" value="Unassembled WGS sequence"/>
</dbReference>
<organism evidence="2 3">
    <name type="scientific">Mucor lusitanicus CBS 277.49</name>
    <dbReference type="NCBI Taxonomy" id="747725"/>
    <lineage>
        <taxon>Eukaryota</taxon>
        <taxon>Fungi</taxon>
        <taxon>Fungi incertae sedis</taxon>
        <taxon>Mucoromycota</taxon>
        <taxon>Mucoromycotina</taxon>
        <taxon>Mucoromycetes</taxon>
        <taxon>Mucorales</taxon>
        <taxon>Mucorineae</taxon>
        <taxon>Mucoraceae</taxon>
        <taxon>Mucor</taxon>
    </lineage>
</organism>
<name>A0A168NXI5_MUCCL</name>
<dbReference type="Gene3D" id="1.10.472.10">
    <property type="entry name" value="Cyclin-like"/>
    <property type="match status" value="1"/>
</dbReference>
<feature type="compositionally biased region" description="Acidic residues" evidence="1">
    <location>
        <begin position="335"/>
        <end position="347"/>
    </location>
</feature>
<sequence length="347" mass="38805">MKALANKHNTKNRHLPCPYRRQQLESDNPDKLNKPSLFGYNQACALLQAIELNGRKRLSKKCLACLAVFVSQAWEDKPCQEKIQQLYYMMNNLLDTTGMDKNEPFEVSLQKFCQSPVSTPIICPSLTLLIAISYVERLNKRYRDLKGTPGCGSRMIMVAFIMASKYIHDSLRLIIYTNIRKHASIITAPITPPTSPKIPITASIIENITTALNINNNTPPPSSSSSDDNNSQKVPITTATTTPIPTPAADNATASDDTITTQKNESVPAAATNPIPQVSDKDRNLRIARMEQEFLFFLNYDLSVQDPSLLVKWAQSYESPEENKPESDEAYTSADEGDDEMDDDEER</sequence>
<feature type="region of interest" description="Disordered" evidence="1">
    <location>
        <begin position="212"/>
        <end position="254"/>
    </location>
</feature>
<evidence type="ECO:0000313" key="2">
    <source>
        <dbReference type="EMBL" id="OAD06874.1"/>
    </source>
</evidence>
<reference evidence="2 3" key="1">
    <citation type="submission" date="2015-06" db="EMBL/GenBank/DDBJ databases">
        <title>Expansion of signal transduction pathways in fungi by whole-genome duplication.</title>
        <authorList>
            <consortium name="DOE Joint Genome Institute"/>
            <person name="Corrochano L.M."/>
            <person name="Kuo A."/>
            <person name="Marcet-Houben M."/>
            <person name="Polaino S."/>
            <person name="Salamov A."/>
            <person name="Villalobos J.M."/>
            <person name="Alvarez M.I."/>
            <person name="Avalos J."/>
            <person name="Benito E.P."/>
            <person name="Benoit I."/>
            <person name="Burger G."/>
            <person name="Camino L.P."/>
            <person name="Canovas D."/>
            <person name="Cerda-Olmedo E."/>
            <person name="Cheng J.-F."/>
            <person name="Dominguez A."/>
            <person name="Elias M."/>
            <person name="Eslava A.P."/>
            <person name="Glaser F."/>
            <person name="Grimwood J."/>
            <person name="Gutierrez G."/>
            <person name="Heitman J."/>
            <person name="Henrissat B."/>
            <person name="Iturriaga E.A."/>
            <person name="Lang B.F."/>
            <person name="Lavin J.L."/>
            <person name="Lee S."/>
            <person name="Li W."/>
            <person name="Lindquist E."/>
            <person name="Lopez-Garcia S."/>
            <person name="Luque E.M."/>
            <person name="Marcos A.T."/>
            <person name="Martin J."/>
            <person name="Mccluskey K."/>
            <person name="Medina H.R."/>
            <person name="Miralles-Duran A."/>
            <person name="Miyazaki A."/>
            <person name="Munoz-Torres E."/>
            <person name="Oguiza J.A."/>
            <person name="Ohm R."/>
            <person name="Olmedo M."/>
            <person name="Orejas M."/>
            <person name="Ortiz-Castellanos L."/>
            <person name="Pisabarro A.G."/>
            <person name="Rodriguez-Romero J."/>
            <person name="Ruiz-Herrera J."/>
            <person name="Ruiz-Vazquez R."/>
            <person name="Sanz C."/>
            <person name="Schackwitz W."/>
            <person name="Schmutz J."/>
            <person name="Shahriari M."/>
            <person name="Shelest E."/>
            <person name="Silva-Franco F."/>
            <person name="Soanes D."/>
            <person name="Syed K."/>
            <person name="Tagua V.G."/>
            <person name="Talbot N.J."/>
            <person name="Thon M."/>
            <person name="De Vries R.P."/>
            <person name="Wiebenga A."/>
            <person name="Yadav J.S."/>
            <person name="Braun E.L."/>
            <person name="Baker S."/>
            <person name="Garre V."/>
            <person name="Horwitz B."/>
            <person name="Torres-Martinez S."/>
            <person name="Idnurm A."/>
            <person name="Herrera-Estrella A."/>
            <person name="Gabaldon T."/>
            <person name="Grigoriev I.V."/>
        </authorList>
    </citation>
    <scope>NUCLEOTIDE SEQUENCE [LARGE SCALE GENOMIC DNA]</scope>
    <source>
        <strain evidence="2 3">CBS 277.49</strain>
    </source>
</reference>
<evidence type="ECO:0000256" key="1">
    <source>
        <dbReference type="SAM" id="MobiDB-lite"/>
    </source>
</evidence>
<dbReference type="OrthoDB" id="244495at2759"/>
<gene>
    <name evidence="2" type="ORF">MUCCIDRAFT_107467</name>
</gene>
<protein>
    <recommendedName>
        <fullName evidence="4">Cyclin</fullName>
    </recommendedName>
</protein>
<dbReference type="CDD" id="cd20557">
    <property type="entry name" value="CYCLIN_ScPCL1-like"/>
    <property type="match status" value="1"/>
</dbReference>
<feature type="compositionally biased region" description="Basic and acidic residues" evidence="1">
    <location>
        <begin position="22"/>
        <end position="31"/>
    </location>
</feature>
<keyword evidence="3" id="KW-1185">Reference proteome</keyword>
<evidence type="ECO:0008006" key="4">
    <source>
        <dbReference type="Google" id="ProtNLM"/>
    </source>
</evidence>
<dbReference type="EMBL" id="AMYB01000002">
    <property type="protein sequence ID" value="OAD06874.1"/>
    <property type="molecule type" value="Genomic_DNA"/>
</dbReference>
<dbReference type="AlphaFoldDB" id="A0A168NXI5"/>
<dbReference type="VEuPathDB" id="FungiDB:MUCCIDRAFT_107467"/>
<evidence type="ECO:0000313" key="3">
    <source>
        <dbReference type="Proteomes" id="UP000077051"/>
    </source>
</evidence>
<dbReference type="STRING" id="747725.A0A168NXI5"/>
<proteinExistence type="predicted"/>
<feature type="region of interest" description="Disordered" evidence="1">
    <location>
        <begin position="316"/>
        <end position="347"/>
    </location>
</feature>
<feature type="region of interest" description="Disordered" evidence="1">
    <location>
        <begin position="1"/>
        <end position="31"/>
    </location>
</feature>
<accession>A0A168NXI5</accession>
<comment type="caution">
    <text evidence="2">The sequence shown here is derived from an EMBL/GenBank/DDBJ whole genome shotgun (WGS) entry which is preliminary data.</text>
</comment>